<feature type="binding site" evidence="4">
    <location>
        <position position="92"/>
    </location>
    <ligand>
        <name>a divalent metal cation</name>
        <dbReference type="ChEBI" id="CHEBI:60240"/>
        <label>1</label>
    </ligand>
</feature>
<evidence type="ECO:0000256" key="4">
    <source>
        <dbReference type="PIRSR" id="PIRSR005902-1"/>
    </source>
</evidence>
<dbReference type="AlphaFoldDB" id="A0A0A3IR52"/>
<gene>
    <name evidence="5" type="ORF">CD29_15590</name>
</gene>
<accession>A0A0A3IR52</accession>
<sequence>MIIDAHIHLDHYEEKEQHEILSTLDKHKVEALISVSFDMESCLKTRTLSINDSRVKPAYGFHPEQDLPSEDYLSGLISWMEQHADEMVAVGEVGLPYYKKIESERSLNYEPYLALLERFIEFAAKWDKPIILHAVYEDAALACDLLEKHEVTKAHFHWFKGDQITVERMIRNGYFISITPDVLYEDEIQELVKSYPLQQMMVETDGPWPFEGPFTNQMTEPKMIHDSIKNIAELKGMPVSETERIVYENTKRFYRI</sequence>
<feature type="binding site" evidence="4">
    <location>
        <position position="133"/>
    </location>
    <ligand>
        <name>a divalent metal cation</name>
        <dbReference type="ChEBI" id="CHEBI:60240"/>
        <label>2</label>
    </ligand>
</feature>
<keyword evidence="6" id="KW-1185">Reference proteome</keyword>
<dbReference type="PANTHER" id="PTHR46317">
    <property type="entry name" value="HYDROLASE OF PHP SUPERFAMILY-RELATED PROTEIN"/>
    <property type="match status" value="1"/>
</dbReference>
<comment type="caution">
    <text evidence="5">The sequence shown here is derived from an EMBL/GenBank/DDBJ whole genome shotgun (WGS) entry which is preliminary data.</text>
</comment>
<keyword evidence="3" id="KW-0378">Hydrolase</keyword>
<evidence type="ECO:0000256" key="2">
    <source>
        <dbReference type="ARBA" id="ARBA00022723"/>
    </source>
</evidence>
<dbReference type="GO" id="GO:0046872">
    <property type="term" value="F:metal ion binding"/>
    <property type="evidence" value="ECO:0007669"/>
    <property type="project" value="UniProtKB-KW"/>
</dbReference>
<dbReference type="Gene3D" id="3.20.20.140">
    <property type="entry name" value="Metal-dependent hydrolases"/>
    <property type="match status" value="1"/>
</dbReference>
<evidence type="ECO:0000313" key="5">
    <source>
        <dbReference type="EMBL" id="KGR77282.1"/>
    </source>
</evidence>
<evidence type="ECO:0000313" key="6">
    <source>
        <dbReference type="Proteomes" id="UP000030416"/>
    </source>
</evidence>
<dbReference type="OrthoDB" id="9775608at2"/>
<evidence type="ECO:0000256" key="3">
    <source>
        <dbReference type="ARBA" id="ARBA00022801"/>
    </source>
</evidence>
<reference evidence="5 6" key="1">
    <citation type="submission" date="2014-02" db="EMBL/GenBank/DDBJ databases">
        <title>Draft genome sequence of Lysinibacillus manganicus DSM 26584T.</title>
        <authorList>
            <person name="Zhang F."/>
            <person name="Wang G."/>
            <person name="Zhang L."/>
        </authorList>
    </citation>
    <scope>NUCLEOTIDE SEQUENCE [LARGE SCALE GENOMIC DNA]</scope>
    <source>
        <strain evidence="5 6">DSM 26584</strain>
    </source>
</reference>
<dbReference type="Pfam" id="PF01026">
    <property type="entry name" value="TatD_DNase"/>
    <property type="match status" value="1"/>
</dbReference>
<dbReference type="PANTHER" id="PTHR46317:SF1">
    <property type="entry name" value="HYDROLASE, TATD FAMILY"/>
    <property type="match status" value="1"/>
</dbReference>
<proteinExistence type="inferred from homology"/>
<dbReference type="InterPro" id="IPR001130">
    <property type="entry name" value="TatD-like"/>
</dbReference>
<feature type="binding site" evidence="4">
    <location>
        <position position="8"/>
    </location>
    <ligand>
        <name>a divalent metal cation</name>
        <dbReference type="ChEBI" id="CHEBI:60240"/>
        <label>1</label>
    </ligand>
</feature>
<dbReference type="InterPro" id="IPR032466">
    <property type="entry name" value="Metal_Hydrolase"/>
</dbReference>
<dbReference type="PIRSF" id="PIRSF005902">
    <property type="entry name" value="DNase_TatD"/>
    <property type="match status" value="1"/>
</dbReference>
<dbReference type="PROSITE" id="PS01137">
    <property type="entry name" value="TATD_1"/>
    <property type="match status" value="1"/>
</dbReference>
<dbReference type="EMBL" id="JPVN01000020">
    <property type="protein sequence ID" value="KGR77282.1"/>
    <property type="molecule type" value="Genomic_DNA"/>
</dbReference>
<dbReference type="Proteomes" id="UP000030416">
    <property type="component" value="Unassembled WGS sequence"/>
</dbReference>
<comment type="similarity">
    <text evidence="1">Belongs to the metallo-dependent hydrolases superfamily. TatD-type hydrolase family.</text>
</comment>
<feature type="binding site" evidence="4">
    <location>
        <position position="157"/>
    </location>
    <ligand>
        <name>a divalent metal cation</name>
        <dbReference type="ChEBI" id="CHEBI:60240"/>
        <label>2</label>
    </ligand>
</feature>
<dbReference type="STRING" id="1384049.CD29_15590"/>
<feature type="binding site" evidence="4">
    <location>
        <position position="6"/>
    </location>
    <ligand>
        <name>a divalent metal cation</name>
        <dbReference type="ChEBI" id="CHEBI:60240"/>
        <label>1</label>
    </ligand>
</feature>
<dbReference type="CDD" id="cd01310">
    <property type="entry name" value="TatD_DNAse"/>
    <property type="match status" value="1"/>
</dbReference>
<protein>
    <submittedName>
        <fullName evidence="5">DNAase</fullName>
    </submittedName>
</protein>
<dbReference type="InterPro" id="IPR018228">
    <property type="entry name" value="DNase_TatD-rel_CS"/>
</dbReference>
<dbReference type="SUPFAM" id="SSF51556">
    <property type="entry name" value="Metallo-dependent hydrolases"/>
    <property type="match status" value="1"/>
</dbReference>
<dbReference type="RefSeq" id="WP_036188583.1">
    <property type="nucleotide sequence ID" value="NZ_AVDA01000020.1"/>
</dbReference>
<name>A0A0A3IR52_9BACL</name>
<keyword evidence="2 4" id="KW-0479">Metal-binding</keyword>
<dbReference type="GO" id="GO:0016788">
    <property type="term" value="F:hydrolase activity, acting on ester bonds"/>
    <property type="evidence" value="ECO:0007669"/>
    <property type="project" value="InterPro"/>
</dbReference>
<organism evidence="5 6">
    <name type="scientific">Ureibacillus manganicus DSM 26584</name>
    <dbReference type="NCBI Taxonomy" id="1384049"/>
    <lineage>
        <taxon>Bacteria</taxon>
        <taxon>Bacillati</taxon>
        <taxon>Bacillota</taxon>
        <taxon>Bacilli</taxon>
        <taxon>Bacillales</taxon>
        <taxon>Caryophanaceae</taxon>
        <taxon>Ureibacillus</taxon>
    </lineage>
</organism>
<feature type="binding site" evidence="4">
    <location>
        <position position="205"/>
    </location>
    <ligand>
        <name>a divalent metal cation</name>
        <dbReference type="ChEBI" id="CHEBI:60240"/>
        <label>1</label>
    </ligand>
</feature>
<evidence type="ECO:0000256" key="1">
    <source>
        <dbReference type="ARBA" id="ARBA00009275"/>
    </source>
</evidence>
<dbReference type="eggNOG" id="COG0084">
    <property type="taxonomic scope" value="Bacteria"/>
</dbReference>